<dbReference type="OrthoDB" id="68437at2759"/>
<evidence type="ECO:0000256" key="1">
    <source>
        <dbReference type="SAM" id="MobiDB-lite"/>
    </source>
</evidence>
<sequence>MVLDCELRCLLDQARSPEMEISSIRPTVQELFERLATISQQNCSPFVESAADINLPELLVLTGELAIHQKDFHTAEKCIEWFFSECHIKNQFYCRALFIRAHCESHEAQGDTGVMKLKKVLNAIHFILAVIPIATSTQKRPKYDFLVYNASVTYWQIARQLMKPSTFQFLVSSLTIVVNALKLTAESDVSWLLQLQLALVYAQVDANVLTNAAKTINDIVDTQITPRLTNPTTSDVTIRTLYEEALRVQIHVGSLKDSECMKIVPNVKRLIRSTDKKMTLLVKLQCLKSNIVSGSLEAAYVEIIQEVTGFTTLNAETSLNEVKAFVSSLEPRALEVIDTEVLVETAIHAVFSNMVPLAAVCDVVLQHKGKKLPPKTRVLGQALHAILQANLPPPHPVNKVSLRQQKEWLFANRVEAIKTFERILVASRRRQDPHLIESVCIYAWNLSLPLLQPHICKLLARVLNLVSSLLKKIDSLLLEFRARLYLETAKLEIASHSLLNANQNIFNALALDYGTIVRPRDVTIMTVDLLAAHDDWIIRPVDTHLRMMKQQLDLKLGADSSSQEIEVLAMFEQARGSKDTQQQQKVLMRCIDMMKRISGASELSSGIACVRLWSKIVSFAWDTMHDSALAQKTIDMVLSTYFPTGEADKILNADGKCLLLSEFDMRLQLVEILAMRLKDEAIHTGNARRQARMSVEQTGESLGESVDAKVLISKETYLLGLHRPINNEILSSIDAGVGGTAVDEKAKIQQIYAVKVLILENIMKALNMATKVGWAFMLENVSICLWNHHYHVFQMLKEVTQASSGNMDAIDPQWILPECVSAFEAVYAALEAAAASVDINILANVALGLSRLYETIDRFDKSQTIADIILKRNYENKIGEKRMSVLQLKMFAELKVRGQIAQNAKIITPPDEITEPITIVVYLVAMEGTLRQMSLSVAQQPPQLLEKAQAFYQSAITSWHAYASVMFASFMSNDAERLIEEEQQLMELYAEIWTRIGYGAFRFEHLKYAIECAEQALLVLKASEGKKSKKTIRLLVLESTWKWLALAELLIGRTTLALAHEKPIAHKLLNPIFTHLVRACEYGLRSNDISLIIRACEVIWNAIILVMNDDLSNELVKDIDRVVNSLRTTLGYFDQVVASSQANTSFYGEMVLLTLAICDKARKWRDQNEICEAVLKTFGSISSRPSLSFPVINELKRSLATSVARIGRSSCTLRLRTDSKSSYLSNRLLNQAEIFKKIAVTWKNPPAQFKALSQTYIEFEGQTEQQALVLLDLAELLFTNQHAVKDTDSSLEFASSMLLQCQKEMLETETMQENSNQLSISNQENPNAAYSPLWFAEKQFRISMMRAIISVNCTKRSEHMRLALNEVESAWGYIIDTTNDNDFRAAYERDNLAQENRISFDEWRLHKLPKYIKPTTRRDWIDFFTSFDENASNRFYMPWNIVQVSKLVHITQPVLTLTYLERLLVMLRKDGLQYSSMIPPLCLYIMVFHTYVPQRSVSAHIWMELIQFSIMEHLNLSNYLIPLQNALDMLQGHHDSLIIDLQSAQQFIEKSGDDIGLRRRCILRSSLVDPLLKTFQSIKLLLRFGFHHQAKSLFEILRFSTQYCSDVPNLLNCKYKYLSSLFLEIEGRNEQALAQVESSLKTSQLEMSCFLKWTLRYCKLNPDLDKALSALLDAEKRAIEALTTPNQTQTYRDEVTYDEFDAAFVQLLARLKFRQATILLKKAAASQGSTVLAYVKESQQAMEKSIEILKHVDAHYQRSQHLMKYVMKLQSLRQTYDGVDLSLTDLDVTFMLQEILTLQEKCYETQSDLNDPHSDKYQNQEGLVSPLRRKIALTKLRIAQNFLAPELSSAAIKQIEMTWFRYNNENERDVVKKWLKETEVVAKSKRLVDLPRAMTFITSAIAMLSDNHILEKQYAIAQVLKLQCQRLAFFRGDNRQKLNALYTHLWTRYTSSDACDATWVCCHGTQAENAIIASRNTAEKQDENQRLTEDERGDEETQMEEQLTAYAAELRKYQLIAFDKQSTELLRLCSNELIQVLGCCHPFDCAKNVLVHQSVEVIEAAGSLYTKCVANTNVQHLHLQRMKKLQKTHTSAETHSLPFQLSQLYLGEHSDAYKRMSAGTHVDAIVTALPHSVRLLCLHFSPDRCYVYAAFLGSTESCVAISRMEFTDTHVSLYESLQSRIQAWRKKCAKETLAYAEAHGQNETFEFMPTTEMVMSNNDNTKGNQGEDVLEAEFAAIISDTIGLLNPLWEHSAMKMELADNLAGNTLILLLDQAFACLPMEALPVFDPADAIARDFSIQILHQRLLASKKQSLRPDEIRVIVDPYKEDSGTPTGKTITSVVKLVADGWKDAVGHGQIPSMSDWQQTLVARLGGGLLYVGPNRVLGSWLPLQYVAGMNVAHTCQVLLLLDQAENVKSARRQSKIDILKPTWEKEIETDPYARALLLTLCGVNTLSINQWATTFDGNRRLASGLLQFISEKHSIGKALKMFGSFPIASFASTSANSELASDSSADGRCETTNDQVRLKNRFRYNHVVYGLGFCNLTGSE</sequence>
<dbReference type="RefSeq" id="XP_024573020.1">
    <property type="nucleotide sequence ID" value="XM_024721888.1"/>
</dbReference>
<evidence type="ECO:0000313" key="2">
    <source>
        <dbReference type="EMBL" id="CEG36651.1"/>
    </source>
</evidence>
<dbReference type="GO" id="GO:0035082">
    <property type="term" value="P:axoneme assembly"/>
    <property type="evidence" value="ECO:0007669"/>
    <property type="project" value="InterPro"/>
</dbReference>
<name>A0A0N7L3S0_PLAHL</name>
<accession>A0A0N7L3S0</accession>
<dbReference type="EMBL" id="CCYD01000217">
    <property type="protein sequence ID" value="CEG36651.1"/>
    <property type="molecule type" value="Genomic_DNA"/>
</dbReference>
<dbReference type="PANTHER" id="PTHR15977">
    <property type="entry name" value="CILIA- AND FLAGELLA-ASSOCIATED PROTEIN 46"/>
    <property type="match status" value="1"/>
</dbReference>
<dbReference type="PANTHER" id="PTHR15977:SF15">
    <property type="entry name" value="CILIA- AND FLAGELLA-ASSOCIATED PROTEIN 46"/>
    <property type="match status" value="1"/>
</dbReference>
<dbReference type="GO" id="GO:0060294">
    <property type="term" value="P:cilium movement involved in cell motility"/>
    <property type="evidence" value="ECO:0007669"/>
    <property type="project" value="InterPro"/>
</dbReference>
<dbReference type="STRING" id="4781.A0A0N7L3S0"/>
<dbReference type="GeneID" id="36398377"/>
<dbReference type="Pfam" id="PF25439">
    <property type="entry name" value="TPR_CFAP46_N"/>
    <property type="match status" value="1"/>
</dbReference>
<evidence type="ECO:0000313" key="3">
    <source>
        <dbReference type="Proteomes" id="UP000054928"/>
    </source>
</evidence>
<organism evidence="2 3">
    <name type="scientific">Plasmopara halstedii</name>
    <name type="common">Downy mildew of sunflower</name>
    <dbReference type="NCBI Taxonomy" id="4781"/>
    <lineage>
        <taxon>Eukaryota</taxon>
        <taxon>Sar</taxon>
        <taxon>Stramenopiles</taxon>
        <taxon>Oomycota</taxon>
        <taxon>Peronosporomycetes</taxon>
        <taxon>Peronosporales</taxon>
        <taxon>Peronosporaceae</taxon>
        <taxon>Plasmopara</taxon>
    </lineage>
</organism>
<protein>
    <submittedName>
        <fullName evidence="2">Uncharacterized protein</fullName>
    </submittedName>
</protein>
<dbReference type="InterPro" id="IPR039586">
    <property type="entry name" value="CFAP46"/>
</dbReference>
<feature type="region of interest" description="Disordered" evidence="1">
    <location>
        <begin position="1978"/>
        <end position="1998"/>
    </location>
</feature>
<feature type="compositionally biased region" description="Basic and acidic residues" evidence="1">
    <location>
        <begin position="1978"/>
        <end position="1990"/>
    </location>
</feature>
<dbReference type="InterPro" id="IPR057466">
    <property type="entry name" value="CFAP46_TPR"/>
</dbReference>
<dbReference type="OMA" id="EEFWYNS"/>
<dbReference type="Proteomes" id="UP000054928">
    <property type="component" value="Unassembled WGS sequence"/>
</dbReference>
<keyword evidence="3" id="KW-1185">Reference proteome</keyword>
<reference evidence="3" key="1">
    <citation type="submission" date="2014-09" db="EMBL/GenBank/DDBJ databases">
        <authorList>
            <person name="Sharma Rahul"/>
            <person name="Thines Marco"/>
        </authorList>
    </citation>
    <scope>NUCLEOTIDE SEQUENCE [LARGE SCALE GENOMIC DNA]</scope>
</reference>
<proteinExistence type="predicted"/>